<evidence type="ECO:0000256" key="3">
    <source>
        <dbReference type="ARBA" id="ARBA00022741"/>
    </source>
</evidence>
<name>A0A6P7G6D2_DIAVI</name>
<dbReference type="GO" id="GO:0046872">
    <property type="term" value="F:metal ion binding"/>
    <property type="evidence" value="ECO:0007669"/>
    <property type="project" value="UniProtKB-KW"/>
</dbReference>
<dbReference type="AlphaFoldDB" id="A0A6P7G6D2"/>
<dbReference type="InterPro" id="IPR019591">
    <property type="entry name" value="Mrp/NBP35_ATP-bd"/>
</dbReference>
<gene>
    <name evidence="8" type="primary">LOC114338239</name>
</gene>
<evidence type="ECO:0000313" key="8">
    <source>
        <dbReference type="RefSeq" id="XP_028144631.1"/>
    </source>
</evidence>
<dbReference type="InterPro" id="IPR027417">
    <property type="entry name" value="P-loop_NTPase"/>
</dbReference>
<evidence type="ECO:0000256" key="2">
    <source>
        <dbReference type="ARBA" id="ARBA00022723"/>
    </source>
</evidence>
<dbReference type="GO" id="GO:0140663">
    <property type="term" value="F:ATP-dependent FeS chaperone activity"/>
    <property type="evidence" value="ECO:0007669"/>
    <property type="project" value="InterPro"/>
</dbReference>
<evidence type="ECO:0000256" key="4">
    <source>
        <dbReference type="ARBA" id="ARBA00022840"/>
    </source>
</evidence>
<dbReference type="GO" id="GO:0005524">
    <property type="term" value="F:ATP binding"/>
    <property type="evidence" value="ECO:0007669"/>
    <property type="project" value="UniProtKB-KW"/>
</dbReference>
<feature type="region of interest" description="Disordered" evidence="7">
    <location>
        <begin position="1"/>
        <end position="20"/>
    </location>
</feature>
<keyword evidence="4" id="KW-0067">ATP-binding</keyword>
<dbReference type="Gene3D" id="3.40.50.300">
    <property type="entry name" value="P-loop containing nucleotide triphosphate hydrolases"/>
    <property type="match status" value="1"/>
</dbReference>
<dbReference type="GO" id="GO:0051539">
    <property type="term" value="F:4 iron, 4 sulfur cluster binding"/>
    <property type="evidence" value="ECO:0007669"/>
    <property type="project" value="UniProtKB-KW"/>
</dbReference>
<evidence type="ECO:0000256" key="5">
    <source>
        <dbReference type="ARBA" id="ARBA00023004"/>
    </source>
</evidence>
<dbReference type="InParanoid" id="A0A6P7G6D2"/>
<proteinExistence type="predicted"/>
<dbReference type="InterPro" id="IPR033756">
    <property type="entry name" value="YlxH/NBP35"/>
</dbReference>
<keyword evidence="3" id="KW-0547">Nucleotide-binding</keyword>
<keyword evidence="1" id="KW-0004">4Fe-4S</keyword>
<keyword evidence="2" id="KW-0479">Metal-binding</keyword>
<evidence type="ECO:0000256" key="6">
    <source>
        <dbReference type="ARBA" id="ARBA00023014"/>
    </source>
</evidence>
<protein>
    <submittedName>
        <fullName evidence="8">Cytosolic Fe-S cluster assembly factor NUBP1 homolog</fullName>
    </submittedName>
</protein>
<evidence type="ECO:0000256" key="1">
    <source>
        <dbReference type="ARBA" id="ARBA00022485"/>
    </source>
</evidence>
<organism evidence="8">
    <name type="scientific">Diabrotica virgifera virgifera</name>
    <name type="common">western corn rootworm</name>
    <dbReference type="NCBI Taxonomy" id="50390"/>
    <lineage>
        <taxon>Eukaryota</taxon>
        <taxon>Metazoa</taxon>
        <taxon>Ecdysozoa</taxon>
        <taxon>Arthropoda</taxon>
        <taxon>Hexapoda</taxon>
        <taxon>Insecta</taxon>
        <taxon>Pterygota</taxon>
        <taxon>Neoptera</taxon>
        <taxon>Endopterygota</taxon>
        <taxon>Coleoptera</taxon>
        <taxon>Polyphaga</taxon>
        <taxon>Cucujiformia</taxon>
        <taxon>Chrysomeloidea</taxon>
        <taxon>Chrysomelidae</taxon>
        <taxon>Galerucinae</taxon>
        <taxon>Diabroticina</taxon>
        <taxon>Diabroticites</taxon>
        <taxon>Diabrotica</taxon>
    </lineage>
</organism>
<dbReference type="GO" id="GO:0016226">
    <property type="term" value="P:iron-sulfur cluster assembly"/>
    <property type="evidence" value="ECO:0007669"/>
    <property type="project" value="InterPro"/>
</dbReference>
<dbReference type="GO" id="GO:0005829">
    <property type="term" value="C:cytosol"/>
    <property type="evidence" value="ECO:0007669"/>
    <property type="project" value="TreeGrafter"/>
</dbReference>
<dbReference type="RefSeq" id="XP_028144631.1">
    <property type="nucleotide sequence ID" value="XM_028288830.1"/>
</dbReference>
<sequence length="90" mass="9158">MASAVPEHCPGVESENAGRASACAGCPNQNICASSDPKKPDPGIDLVKERLADVDNKILILSGKGGVGKSTVTAILSRTIASSHSEKNVS</sequence>
<evidence type="ECO:0000256" key="7">
    <source>
        <dbReference type="SAM" id="MobiDB-lite"/>
    </source>
</evidence>
<dbReference type="PANTHER" id="PTHR23264">
    <property type="entry name" value="NUCLEOTIDE-BINDING PROTEIN NBP35 YEAST -RELATED"/>
    <property type="match status" value="1"/>
</dbReference>
<dbReference type="Pfam" id="PF10609">
    <property type="entry name" value="ParA"/>
    <property type="match status" value="1"/>
</dbReference>
<accession>A0A6P7G6D2</accession>
<dbReference type="PANTHER" id="PTHR23264:SF35">
    <property type="entry name" value="CYTOSOLIC FE-S CLUSTER ASSEMBLY FACTOR NUBP1"/>
    <property type="match status" value="1"/>
</dbReference>
<keyword evidence="6" id="KW-0411">Iron-sulfur</keyword>
<dbReference type="SUPFAM" id="SSF52540">
    <property type="entry name" value="P-loop containing nucleoside triphosphate hydrolases"/>
    <property type="match status" value="1"/>
</dbReference>
<reference evidence="8" key="1">
    <citation type="submission" date="2025-08" db="UniProtKB">
        <authorList>
            <consortium name="RefSeq"/>
        </authorList>
    </citation>
    <scope>IDENTIFICATION</scope>
    <source>
        <tissue evidence="8">Whole insect</tissue>
    </source>
</reference>
<keyword evidence="5" id="KW-0408">Iron</keyword>